<dbReference type="AlphaFoldDB" id="A0A4Z1SU20"/>
<dbReference type="EMBL" id="VDLU01000002">
    <property type="protein sequence ID" value="TNJ28475.1"/>
    <property type="molecule type" value="Genomic_DNA"/>
</dbReference>
<feature type="domain" description="Ubiquitin-like" evidence="1">
    <location>
        <begin position="1"/>
        <end position="78"/>
    </location>
</feature>
<sequence>MGIWIIATDDNATKAAVNIDPKATVFDLKRELEKHYCCEPEFMVLSYNGYTLENELTLEECRLQTHSQVFVHARLIGV</sequence>
<keyword evidence="3" id="KW-1185">Reference proteome</keyword>
<dbReference type="VEuPathDB" id="GiardiaDB:GMRT_12607"/>
<comment type="caution">
    <text evidence="2">The sequence shown here is derived from an EMBL/GenBank/DDBJ whole genome shotgun (WGS) entry which is preliminary data.</text>
</comment>
<evidence type="ECO:0000313" key="2">
    <source>
        <dbReference type="EMBL" id="TNJ28475.1"/>
    </source>
</evidence>
<accession>A0A4Z1SU20</accession>
<dbReference type="SUPFAM" id="SSF54236">
    <property type="entry name" value="Ubiquitin-like"/>
    <property type="match status" value="1"/>
</dbReference>
<organism evidence="2 3">
    <name type="scientific">Giardia muris</name>
    <dbReference type="NCBI Taxonomy" id="5742"/>
    <lineage>
        <taxon>Eukaryota</taxon>
        <taxon>Metamonada</taxon>
        <taxon>Diplomonadida</taxon>
        <taxon>Hexamitidae</taxon>
        <taxon>Giardiinae</taxon>
        <taxon>Giardia</taxon>
    </lineage>
</organism>
<dbReference type="Gene3D" id="3.10.20.90">
    <property type="entry name" value="Phosphatidylinositol 3-kinase Catalytic Subunit, Chain A, domain 1"/>
    <property type="match status" value="1"/>
</dbReference>
<dbReference type="CDD" id="cd17039">
    <property type="entry name" value="Ubl_ubiquitin_like"/>
    <property type="match status" value="1"/>
</dbReference>
<dbReference type="Proteomes" id="UP000315496">
    <property type="component" value="Chromosome 2"/>
</dbReference>
<evidence type="ECO:0000313" key="3">
    <source>
        <dbReference type="Proteomes" id="UP000315496"/>
    </source>
</evidence>
<dbReference type="Pfam" id="PF00240">
    <property type="entry name" value="ubiquitin"/>
    <property type="match status" value="1"/>
</dbReference>
<gene>
    <name evidence="2" type="ORF">GMRT_12607</name>
</gene>
<dbReference type="InterPro" id="IPR029071">
    <property type="entry name" value="Ubiquitin-like_domsf"/>
</dbReference>
<dbReference type="PROSITE" id="PS50053">
    <property type="entry name" value="UBIQUITIN_2"/>
    <property type="match status" value="1"/>
</dbReference>
<dbReference type="InterPro" id="IPR000626">
    <property type="entry name" value="Ubiquitin-like_dom"/>
</dbReference>
<name>A0A4Z1SU20_GIAMU</name>
<evidence type="ECO:0000259" key="1">
    <source>
        <dbReference type="PROSITE" id="PS50053"/>
    </source>
</evidence>
<dbReference type="SMART" id="SM00213">
    <property type="entry name" value="UBQ"/>
    <property type="match status" value="1"/>
</dbReference>
<protein>
    <submittedName>
        <fullName evidence="2">Ubiquitin family protein</fullName>
    </submittedName>
</protein>
<dbReference type="OrthoDB" id="10397269at2759"/>
<reference evidence="2 3" key="1">
    <citation type="submission" date="2019-05" db="EMBL/GenBank/DDBJ databases">
        <title>The compact genome of Giardia muris reveals important steps in the evolution of intestinal protozoan parasites.</title>
        <authorList>
            <person name="Xu F."/>
            <person name="Jimenez-Gonzalez A."/>
            <person name="Einarsson E."/>
            <person name="Astvaldsson A."/>
            <person name="Peirasmaki D."/>
            <person name="Eckmann L."/>
            <person name="Andersson J.O."/>
            <person name="Svard S.G."/>
            <person name="Jerlstrom-Hultqvist J."/>
        </authorList>
    </citation>
    <scope>NUCLEOTIDE SEQUENCE [LARGE SCALE GENOMIC DNA]</scope>
    <source>
        <strain evidence="2 3">Roberts-Thomson</strain>
    </source>
</reference>
<proteinExistence type="predicted"/>